<protein>
    <submittedName>
        <fullName evidence="4">Glycosyl hydrolase BNR repeat-containing protein</fullName>
    </submittedName>
</protein>
<dbReference type="HOGENOM" id="CLU_004847_0_0_10"/>
<dbReference type="Pfam" id="PF15902">
    <property type="entry name" value="Sortilin-Vps10"/>
    <property type="match status" value="1"/>
</dbReference>
<dbReference type="EMBL" id="CP001769">
    <property type="protein sequence ID" value="ADB40878.1"/>
    <property type="molecule type" value="Genomic_DNA"/>
</dbReference>
<dbReference type="PANTHER" id="PTHR12106">
    <property type="entry name" value="SORTILIN RELATED"/>
    <property type="match status" value="1"/>
</dbReference>
<name>D2QRH3_SPILD</name>
<reference evidence="4 5" key="1">
    <citation type="journal article" date="2010" name="Stand. Genomic Sci.">
        <title>Complete genome sequence of Spirosoma linguale type strain (1).</title>
        <authorList>
            <person name="Lail K."/>
            <person name="Sikorski J."/>
            <person name="Saunders E."/>
            <person name="Lapidus A."/>
            <person name="Glavina Del Rio T."/>
            <person name="Copeland A."/>
            <person name="Tice H."/>
            <person name="Cheng J.-F."/>
            <person name="Lucas S."/>
            <person name="Nolan M."/>
            <person name="Bruce D."/>
            <person name="Goodwin L."/>
            <person name="Pitluck S."/>
            <person name="Ivanova N."/>
            <person name="Mavromatis K."/>
            <person name="Ovchinnikova G."/>
            <person name="Pati A."/>
            <person name="Chen A."/>
            <person name="Palaniappan K."/>
            <person name="Land M."/>
            <person name="Hauser L."/>
            <person name="Chang Y.-J."/>
            <person name="Jeffries C.D."/>
            <person name="Chain P."/>
            <person name="Brettin T."/>
            <person name="Detter J.C."/>
            <person name="Schuetze A."/>
            <person name="Rohde M."/>
            <person name="Tindall B.J."/>
            <person name="Goeker M."/>
            <person name="Bristow J."/>
            <person name="Eisen J.A."/>
            <person name="Markowitz V."/>
            <person name="Hugenholtz P."/>
            <person name="Kyrpides N.C."/>
            <person name="Klenk H.-P."/>
            <person name="Chen F."/>
        </authorList>
    </citation>
    <scope>NUCLEOTIDE SEQUENCE [LARGE SCALE GENOMIC DNA]</scope>
    <source>
        <strain evidence="5">ATCC 33905 / DSM 74 / LMG 10896 / Claus 1</strain>
    </source>
</reference>
<evidence type="ECO:0000256" key="1">
    <source>
        <dbReference type="ARBA" id="ARBA00022737"/>
    </source>
</evidence>
<evidence type="ECO:0000256" key="2">
    <source>
        <dbReference type="SAM" id="Coils"/>
    </source>
</evidence>
<dbReference type="InterPro" id="IPR050310">
    <property type="entry name" value="VPS10-sortilin"/>
</dbReference>
<feature type="coiled-coil region" evidence="2">
    <location>
        <begin position="957"/>
        <end position="984"/>
    </location>
</feature>
<gene>
    <name evidence="4" type="ordered locus">Slin_4900</name>
</gene>
<dbReference type="SUPFAM" id="SSF110296">
    <property type="entry name" value="Oligoxyloglucan reducing end-specific cellobiohydrolase"/>
    <property type="match status" value="3"/>
</dbReference>
<dbReference type="eggNOG" id="COG4447">
    <property type="taxonomic scope" value="Bacteria"/>
</dbReference>
<dbReference type="PANTHER" id="PTHR12106:SF27">
    <property type="entry name" value="SORTILIN-RELATED RECEPTOR"/>
    <property type="match status" value="1"/>
</dbReference>
<keyword evidence="4" id="KW-0378">Hydrolase</keyword>
<dbReference type="InterPro" id="IPR015943">
    <property type="entry name" value="WD40/YVTN_repeat-like_dom_sf"/>
</dbReference>
<keyword evidence="1" id="KW-0677">Repeat</keyword>
<feature type="domain" description="Sortilin N-terminal" evidence="3">
    <location>
        <begin position="153"/>
        <end position="277"/>
    </location>
</feature>
<organism evidence="4 5">
    <name type="scientific">Spirosoma linguale (strain ATCC 33905 / DSM 74 / LMG 10896 / Claus 1)</name>
    <dbReference type="NCBI Taxonomy" id="504472"/>
    <lineage>
        <taxon>Bacteria</taxon>
        <taxon>Pseudomonadati</taxon>
        <taxon>Bacteroidota</taxon>
        <taxon>Cytophagia</taxon>
        <taxon>Cytophagales</taxon>
        <taxon>Cytophagaceae</taxon>
        <taxon>Spirosoma</taxon>
    </lineage>
</organism>
<dbReference type="Gene3D" id="2.130.10.10">
    <property type="entry name" value="YVTN repeat-like/Quinoprotein amine dehydrogenase"/>
    <property type="match status" value="4"/>
</dbReference>
<evidence type="ECO:0000259" key="3">
    <source>
        <dbReference type="Pfam" id="PF15902"/>
    </source>
</evidence>
<keyword evidence="5" id="KW-1185">Reference proteome</keyword>
<dbReference type="CDD" id="cd15482">
    <property type="entry name" value="Sialidase_non-viral"/>
    <property type="match status" value="3"/>
</dbReference>
<proteinExistence type="predicted"/>
<dbReference type="KEGG" id="sli:Slin_4900"/>
<dbReference type="GO" id="GO:0016787">
    <property type="term" value="F:hydrolase activity"/>
    <property type="evidence" value="ECO:0007669"/>
    <property type="project" value="UniProtKB-KW"/>
</dbReference>
<sequence length="1060" mass="118608">MFDKITENSYLMSYTQPDTLKIYSSMHKFFLYFFLTLFVNQPAIGQATKAQATVSFEPSTYEGLRWRELGPYRGGRSCTVTGVPNNPNLYYMGTVGGGVWRTTDGGQTWGSITDNYFGGTIGAVAVAESDPNVIYVGEGEQTLRNNVASGTGMWRSTDAGTSWKRIGLTDSKHIARIRIHPKNPDVVYVAAMGNLWKPNEMRGIFRSTDGGQTWKKVLYINDQAGAADLMLDPNNPRIMYASTWNMKRNGYRMDSGGPDSKLWKSTDGGDTWENLSDKPGMPSGINGIIGVTVSPKNSSRVWAIIENKDAGGVYRSDDAGKTWTKINQDRALLQRAWYYCRIYADSQNEDIVYVMNVSYGVSKDGGKTFELKNAPHGDHHDLWIDPNNNKRMAIADDGGAQISTDGGNNWTTYHNQPTAQFYRVSTDNHFPYRIYGAQQDNTSVRISHRTGSASVTEKDWDALAIGESAHLAADPLNSEVVFGGDYKGYMTMQDLATGQERSTNIYPDLPAGSGADAMKYRFNWNYPVFFSPHNPKKLYAGSNHLHVSYTGGESWEVISPDLSRGEPETIKSSGGPITQDNTGAEYYANLFAATESPYTEGEIWTGSDDGLVHVTTDGGKNWKNVTPPMSPKYNMMNSVEVNPFVKGGAYIAATSYKFGDYMPYIYKTLDYGKTWTVMTKGIPKDEFVRVVRADPKRKGLLYAGTERGVWVSFDDGESWSKLQLNLPPVPIHDLAIKNDNLIAATHGRSFWLIDDLTPLHQLKPELASKDVILYQPMPTYRMAGSDKREAALEGENHPNGVMIHYFIKKADPAAEVKLEILESNGNLIRSFSSKAKEKADLLKVKSGGDRFVWDMRYPGYKTFPGMVFYGSPNLGPKAVPGNYQVRLTVNGQSQTQPFEIIKDPRLKTTPEDYQAQFSFLMKVRDKVTEANEGIIDLRKIKEDLTYLKNKMGSDEKNKDINEVIKKFEDDLKTIENDIHQTKNMSVQDPLNYGIKLNNRLAHLMSEQAQGDFRPTKQGEDVRSKLTKEVDEQLVKLKVTIETNLQRINQMAKDKGVVLVN</sequence>
<evidence type="ECO:0000313" key="4">
    <source>
        <dbReference type="EMBL" id="ADB40878.1"/>
    </source>
</evidence>
<dbReference type="STRING" id="504472.Slin_4900"/>
<keyword evidence="2" id="KW-0175">Coiled coil</keyword>
<dbReference type="Proteomes" id="UP000002028">
    <property type="component" value="Chromosome"/>
</dbReference>
<dbReference type="InterPro" id="IPR031778">
    <property type="entry name" value="Sortilin_N"/>
</dbReference>
<dbReference type="AlphaFoldDB" id="D2QRH3"/>
<accession>D2QRH3</accession>
<evidence type="ECO:0000313" key="5">
    <source>
        <dbReference type="Proteomes" id="UP000002028"/>
    </source>
</evidence>